<sequence length="174" mass="18272">QQSRFDEVVWTDGCDITSARQSFERLWHSAGSASDTDCRFCCAACLRVLPKPPNATATAASSRGRRQSRASGAIGLPPAAAAKAAASADAPAAAEPATATEESSASAIDAASASPSDSVAAAEMENKSLMQEAERVERSLLNQEQTRQLLVEKNCRAEKKLEGLLAQFSKVNGM</sequence>
<protein>
    <submittedName>
        <fullName evidence="3">UVR domain-containing protein</fullName>
    </submittedName>
</protein>
<keyword evidence="2" id="KW-1185">Reference proteome</keyword>
<reference evidence="3" key="1">
    <citation type="submission" date="2016-11" db="UniProtKB">
        <authorList>
            <consortium name="WormBaseParasite"/>
        </authorList>
    </citation>
    <scope>IDENTIFICATION</scope>
</reference>
<dbReference type="AlphaFoldDB" id="A0A1I8F7V0"/>
<feature type="compositionally biased region" description="Low complexity" evidence="1">
    <location>
        <begin position="69"/>
        <end position="122"/>
    </location>
</feature>
<evidence type="ECO:0000313" key="3">
    <source>
        <dbReference type="WBParaSite" id="maker-unitig_24019-snap-gene-0.2-mRNA-1"/>
    </source>
</evidence>
<feature type="region of interest" description="Disordered" evidence="1">
    <location>
        <begin position="53"/>
        <end position="135"/>
    </location>
</feature>
<evidence type="ECO:0000313" key="2">
    <source>
        <dbReference type="Proteomes" id="UP000095280"/>
    </source>
</evidence>
<proteinExistence type="predicted"/>
<dbReference type="WBParaSite" id="maker-unitig_24019-snap-gene-0.2-mRNA-1">
    <property type="protein sequence ID" value="maker-unitig_24019-snap-gene-0.2-mRNA-1"/>
    <property type="gene ID" value="maker-unitig_24019-snap-gene-0.2"/>
</dbReference>
<organism evidence="2 3">
    <name type="scientific">Macrostomum lignano</name>
    <dbReference type="NCBI Taxonomy" id="282301"/>
    <lineage>
        <taxon>Eukaryota</taxon>
        <taxon>Metazoa</taxon>
        <taxon>Spiralia</taxon>
        <taxon>Lophotrochozoa</taxon>
        <taxon>Platyhelminthes</taxon>
        <taxon>Rhabditophora</taxon>
        <taxon>Macrostomorpha</taxon>
        <taxon>Macrostomida</taxon>
        <taxon>Macrostomidae</taxon>
        <taxon>Macrostomum</taxon>
    </lineage>
</organism>
<accession>A0A1I8F7V0</accession>
<evidence type="ECO:0000256" key="1">
    <source>
        <dbReference type="SAM" id="MobiDB-lite"/>
    </source>
</evidence>
<dbReference type="Proteomes" id="UP000095280">
    <property type="component" value="Unplaced"/>
</dbReference>
<name>A0A1I8F7V0_9PLAT</name>